<evidence type="ECO:0000313" key="1">
    <source>
        <dbReference type="EMBL" id="VDS07539.1"/>
    </source>
</evidence>
<dbReference type="OrthoDB" id="7842737at2"/>
<evidence type="ECO:0000313" key="2">
    <source>
        <dbReference type="Proteomes" id="UP000270743"/>
    </source>
</evidence>
<dbReference type="Proteomes" id="UP000270743">
    <property type="component" value="Unassembled WGS sequence"/>
</dbReference>
<gene>
    <name evidence="1" type="ORF">PARHAE_00716</name>
</gene>
<evidence type="ECO:0008006" key="3">
    <source>
        <dbReference type="Google" id="ProtNLM"/>
    </source>
</evidence>
<dbReference type="RefSeq" id="WP_126153235.1">
    <property type="nucleotide sequence ID" value="NZ_UZWE01000021.1"/>
</dbReference>
<reference evidence="1 2" key="1">
    <citation type="submission" date="2018-12" db="EMBL/GenBank/DDBJ databases">
        <authorList>
            <person name="Criscuolo A."/>
        </authorList>
    </citation>
    <scope>NUCLEOTIDE SEQUENCE [LARGE SCALE GENOMIC DNA]</scope>
    <source>
        <strain evidence="1">ACIP1116241</strain>
    </source>
</reference>
<protein>
    <recommendedName>
        <fullName evidence="3">NinB protein</fullName>
    </recommendedName>
</protein>
<proteinExistence type="predicted"/>
<sequence length="142" mass="15666">MPKRETPPPPIVKLFAGRIIPASGLDHEDITAFPNGTEFDLIARTKRSHPQLKTYWKALSVAVKATGRWGSREALHTAIKVKLGYVEPIFDLQGKVVGMKPDSVALDKMSHRDFCEYMDRAMAELADAVGFDPLGFLAEDAA</sequence>
<dbReference type="EMBL" id="UZWE01000021">
    <property type="protein sequence ID" value="VDS07539.1"/>
    <property type="molecule type" value="Genomic_DNA"/>
</dbReference>
<accession>A0A447IJ83</accession>
<organism evidence="1 2">
    <name type="scientific">Paracoccus haematequi</name>
    <dbReference type="NCBI Taxonomy" id="2491866"/>
    <lineage>
        <taxon>Bacteria</taxon>
        <taxon>Pseudomonadati</taxon>
        <taxon>Pseudomonadota</taxon>
        <taxon>Alphaproteobacteria</taxon>
        <taxon>Rhodobacterales</taxon>
        <taxon>Paracoccaceae</taxon>
        <taxon>Paracoccus</taxon>
    </lineage>
</organism>
<keyword evidence="2" id="KW-1185">Reference proteome</keyword>
<name>A0A447IJ83_9RHOB</name>
<dbReference type="AlphaFoldDB" id="A0A447IJ83"/>